<dbReference type="PANTHER" id="PTHR43163:SF3">
    <property type="entry name" value="PEPTIDE ABC TRANSPORTER PERMEASE PROTEIN"/>
    <property type="match status" value="1"/>
</dbReference>
<gene>
    <name evidence="9" type="primary">gsiC_7</name>
    <name evidence="9" type="ORF">LMG26858_02012</name>
</gene>
<dbReference type="Proteomes" id="UP000494117">
    <property type="component" value="Unassembled WGS sequence"/>
</dbReference>
<feature type="transmembrane region" description="Helical" evidence="7">
    <location>
        <begin position="99"/>
        <end position="122"/>
    </location>
</feature>
<keyword evidence="4 7" id="KW-0812">Transmembrane</keyword>
<evidence type="ECO:0000256" key="6">
    <source>
        <dbReference type="ARBA" id="ARBA00023136"/>
    </source>
</evidence>
<dbReference type="InterPro" id="IPR045621">
    <property type="entry name" value="BPD_transp_1_N"/>
</dbReference>
<dbReference type="Pfam" id="PF00528">
    <property type="entry name" value="BPD_transp_1"/>
    <property type="match status" value="1"/>
</dbReference>
<dbReference type="RefSeq" id="WP_175206903.1">
    <property type="nucleotide sequence ID" value="NZ_CADILG010000011.1"/>
</dbReference>
<dbReference type="PROSITE" id="PS50928">
    <property type="entry name" value="ABC_TM1"/>
    <property type="match status" value="1"/>
</dbReference>
<evidence type="ECO:0000256" key="4">
    <source>
        <dbReference type="ARBA" id="ARBA00022692"/>
    </source>
</evidence>
<protein>
    <submittedName>
        <fullName evidence="9">Glutathione transport system permease protein GsiC</fullName>
    </submittedName>
</protein>
<accession>A0A6S7CQB6</accession>
<dbReference type="CDD" id="cd06261">
    <property type="entry name" value="TM_PBP2"/>
    <property type="match status" value="1"/>
</dbReference>
<dbReference type="GO" id="GO:0055085">
    <property type="term" value="P:transmembrane transport"/>
    <property type="evidence" value="ECO:0007669"/>
    <property type="project" value="InterPro"/>
</dbReference>
<reference evidence="9 10" key="1">
    <citation type="submission" date="2020-04" db="EMBL/GenBank/DDBJ databases">
        <authorList>
            <person name="De Canck E."/>
        </authorList>
    </citation>
    <scope>NUCLEOTIDE SEQUENCE [LARGE SCALE GENOMIC DNA]</scope>
    <source>
        <strain evidence="9 10">LMG 26858</strain>
    </source>
</reference>
<evidence type="ECO:0000256" key="1">
    <source>
        <dbReference type="ARBA" id="ARBA00004651"/>
    </source>
</evidence>
<comment type="subcellular location">
    <subcellularLocation>
        <location evidence="1 7">Cell membrane</location>
        <topology evidence="1 7">Multi-pass membrane protein</topology>
    </subcellularLocation>
</comment>
<keyword evidence="10" id="KW-1185">Reference proteome</keyword>
<evidence type="ECO:0000313" key="9">
    <source>
        <dbReference type="EMBL" id="CAB3856951.1"/>
    </source>
</evidence>
<dbReference type="Gene3D" id="1.10.3720.10">
    <property type="entry name" value="MetI-like"/>
    <property type="match status" value="1"/>
</dbReference>
<dbReference type="InterPro" id="IPR000515">
    <property type="entry name" value="MetI-like"/>
</dbReference>
<name>A0A6S7CQB6_9BURK</name>
<feature type="transmembrane region" description="Helical" evidence="7">
    <location>
        <begin position="232"/>
        <end position="261"/>
    </location>
</feature>
<evidence type="ECO:0000256" key="7">
    <source>
        <dbReference type="RuleBase" id="RU363032"/>
    </source>
</evidence>
<feature type="transmembrane region" description="Helical" evidence="7">
    <location>
        <begin position="175"/>
        <end position="195"/>
    </location>
</feature>
<keyword evidence="6 7" id="KW-0472">Membrane</keyword>
<evidence type="ECO:0000259" key="8">
    <source>
        <dbReference type="PROSITE" id="PS50928"/>
    </source>
</evidence>
<proteinExistence type="inferred from homology"/>
<dbReference type="EMBL" id="CADILG010000011">
    <property type="protein sequence ID" value="CAB3856951.1"/>
    <property type="molecule type" value="Genomic_DNA"/>
</dbReference>
<dbReference type="SUPFAM" id="SSF161098">
    <property type="entry name" value="MetI-like"/>
    <property type="match status" value="1"/>
</dbReference>
<evidence type="ECO:0000256" key="2">
    <source>
        <dbReference type="ARBA" id="ARBA00022448"/>
    </source>
</evidence>
<feature type="domain" description="ABC transmembrane type-1" evidence="8">
    <location>
        <begin position="95"/>
        <end position="300"/>
    </location>
</feature>
<dbReference type="PANTHER" id="PTHR43163">
    <property type="entry name" value="DIPEPTIDE TRANSPORT SYSTEM PERMEASE PROTEIN DPPB-RELATED"/>
    <property type="match status" value="1"/>
</dbReference>
<dbReference type="InterPro" id="IPR035906">
    <property type="entry name" value="MetI-like_sf"/>
</dbReference>
<evidence type="ECO:0000256" key="5">
    <source>
        <dbReference type="ARBA" id="ARBA00022989"/>
    </source>
</evidence>
<organism evidence="9 10">
    <name type="scientific">Achromobacter anxifer</name>
    <dbReference type="NCBI Taxonomy" id="1287737"/>
    <lineage>
        <taxon>Bacteria</taxon>
        <taxon>Pseudomonadati</taxon>
        <taxon>Pseudomonadota</taxon>
        <taxon>Betaproteobacteria</taxon>
        <taxon>Burkholderiales</taxon>
        <taxon>Alcaligenaceae</taxon>
        <taxon>Achromobacter</taxon>
    </lineage>
</organism>
<evidence type="ECO:0000256" key="3">
    <source>
        <dbReference type="ARBA" id="ARBA00022475"/>
    </source>
</evidence>
<keyword evidence="5 7" id="KW-1133">Transmembrane helix</keyword>
<keyword evidence="2 7" id="KW-0813">Transport</keyword>
<dbReference type="GO" id="GO:0005886">
    <property type="term" value="C:plasma membrane"/>
    <property type="evidence" value="ECO:0007669"/>
    <property type="project" value="UniProtKB-SubCell"/>
</dbReference>
<feature type="transmembrane region" description="Helical" evidence="7">
    <location>
        <begin position="9"/>
        <end position="27"/>
    </location>
</feature>
<keyword evidence="3" id="KW-1003">Cell membrane</keyword>
<sequence>MASHILRRLLATVPVVVIVAVLVFLLLRLTPGDPAAVIAGEHASAADIERIRAALGLDRPLLEQFFIWAGTLLQGDLGRSIISNMPISSLIAQRVEPTLSLALSTMAVALLISLPLGIAAAWGSRTWVDRFTMVLAILGFSLPVFLVAYALIYFFSMKLGWFPVQGYRPLSQGVLPWLQGLALPTLSLSFTYVALLARTTRASMLDVLSEDYIRTAQAKGVRTRALLLRHAFSNAAVPVVTIAGIGITLLISGVVITETVFNIPGLGRLTVDAILSRDYPIIQALILLFSAVYVVINLLIDLLYPILDPRIEY</sequence>
<comment type="similarity">
    <text evidence="7">Belongs to the binding-protein-dependent transport system permease family.</text>
</comment>
<dbReference type="AlphaFoldDB" id="A0A6S7CQB6"/>
<feature type="transmembrane region" description="Helical" evidence="7">
    <location>
        <begin position="281"/>
        <end position="304"/>
    </location>
</feature>
<feature type="transmembrane region" description="Helical" evidence="7">
    <location>
        <begin position="134"/>
        <end position="155"/>
    </location>
</feature>
<evidence type="ECO:0000313" key="10">
    <source>
        <dbReference type="Proteomes" id="UP000494117"/>
    </source>
</evidence>
<dbReference type="Pfam" id="PF19300">
    <property type="entry name" value="BPD_transp_1_N"/>
    <property type="match status" value="1"/>
</dbReference>